<dbReference type="PATRIC" id="fig|400772.4.peg.49"/>
<evidence type="ECO:0000313" key="2">
    <source>
        <dbReference type="EMBL" id="KJL45629.1"/>
    </source>
</evidence>
<name>A0A0F0LY94_9MICO</name>
<dbReference type="AlphaFoldDB" id="A0A0F0LY94"/>
<dbReference type="InterPro" id="IPR041664">
    <property type="entry name" value="AAA_16"/>
</dbReference>
<accession>A0A0F0LY94</accession>
<dbReference type="EMBL" id="JYIY01000024">
    <property type="protein sequence ID" value="KJL45629.1"/>
    <property type="molecule type" value="Genomic_DNA"/>
</dbReference>
<dbReference type="Gene3D" id="3.40.50.300">
    <property type="entry name" value="P-loop containing nucleotide triphosphate hydrolases"/>
    <property type="match status" value="1"/>
</dbReference>
<comment type="caution">
    <text evidence="2">The sequence shown here is derived from an EMBL/GenBank/DDBJ whole genome shotgun (WGS) entry which is preliminary data.</text>
</comment>
<organism evidence="2 3">
    <name type="scientific">Microbacterium ginsengisoli</name>
    <dbReference type="NCBI Taxonomy" id="400772"/>
    <lineage>
        <taxon>Bacteria</taxon>
        <taxon>Bacillati</taxon>
        <taxon>Actinomycetota</taxon>
        <taxon>Actinomycetes</taxon>
        <taxon>Micrococcales</taxon>
        <taxon>Microbacteriaceae</taxon>
        <taxon>Microbacterium</taxon>
    </lineage>
</organism>
<proteinExistence type="predicted"/>
<evidence type="ECO:0000313" key="3">
    <source>
        <dbReference type="Proteomes" id="UP000033451"/>
    </source>
</evidence>
<dbReference type="STRING" id="400772.RR49_00038"/>
<gene>
    <name evidence="2" type="ORF">RR49_00038</name>
</gene>
<dbReference type="OrthoDB" id="7020775at2"/>
<feature type="domain" description="Orc1-like AAA ATPase" evidence="1">
    <location>
        <begin position="46"/>
        <end position="198"/>
    </location>
</feature>
<dbReference type="RefSeq" id="WP_048809508.1">
    <property type="nucleotide sequence ID" value="NZ_JYIY01000024.1"/>
</dbReference>
<dbReference type="SUPFAM" id="SSF52540">
    <property type="entry name" value="P-loop containing nucleoside triphosphate hydrolases"/>
    <property type="match status" value="1"/>
</dbReference>
<dbReference type="Pfam" id="PF13191">
    <property type="entry name" value="AAA_16"/>
    <property type="match status" value="1"/>
</dbReference>
<dbReference type="Proteomes" id="UP000033451">
    <property type="component" value="Unassembled WGS sequence"/>
</dbReference>
<sequence length="461" mass="51164">MNWLKRWWRGEKPEPAVEPSPRSYSLGEVFTPGQPADKGFVSRPVEEQDLRNLLDERGTQILVWGESGAGKSSLVANVLKNEGQPSITTRCEATTTYEQVLSSAFDRMNAMVRTGRSNQDTRQLSGGAEFGGPVSPASFHADASWEAGQTEDFERVVPAQLTSEALAVRLGSKGLVWVIEDFHKVSPETRNRLADAMKVFSDESLNYPRLRMIVLGVAETAGEILRAPSNMGGRLADIPIPPLGDDDLGQLLDKGKDLLNVDLGAVRNRIIKHSVGVASVTHALARECCTALGVRETSPNPMYVTAEALETAKTAYSRTRGGTMREDFDAALEVTQTRKYHNYAIILRAIAALPERGATHAQILAKIREGLPDYPPGNLTTYLRKLQTEERRALIRKTSEGLFRYNRPLQHAYAILRFKLPMNAEEEFWARDLTVTTEEQDLSVRLATEENLEASNDDDER</sequence>
<dbReference type="InterPro" id="IPR027417">
    <property type="entry name" value="P-loop_NTPase"/>
</dbReference>
<reference evidence="2 3" key="1">
    <citation type="submission" date="2015-02" db="EMBL/GenBank/DDBJ databases">
        <title>Draft genome sequences of ten Microbacterium spp. with emphasis on heavy metal contaminated environments.</title>
        <authorList>
            <person name="Corretto E."/>
        </authorList>
    </citation>
    <scope>NUCLEOTIDE SEQUENCE [LARGE SCALE GENOMIC DNA]</scope>
    <source>
        <strain evidence="2 3">DSM 18659</strain>
    </source>
</reference>
<protein>
    <recommendedName>
        <fullName evidence="1">Orc1-like AAA ATPase domain-containing protein</fullName>
    </recommendedName>
</protein>
<keyword evidence="3" id="KW-1185">Reference proteome</keyword>
<evidence type="ECO:0000259" key="1">
    <source>
        <dbReference type="Pfam" id="PF13191"/>
    </source>
</evidence>